<reference evidence="2" key="2">
    <citation type="journal article" date="2021" name="PeerJ">
        <title>Extensive microbial diversity within the chicken gut microbiome revealed by metagenomics and culture.</title>
        <authorList>
            <person name="Gilroy R."/>
            <person name="Ravi A."/>
            <person name="Getino M."/>
            <person name="Pursley I."/>
            <person name="Horton D.L."/>
            <person name="Alikhan N.F."/>
            <person name="Baker D."/>
            <person name="Gharbi K."/>
            <person name="Hall N."/>
            <person name="Watson M."/>
            <person name="Adriaenssens E.M."/>
            <person name="Foster-Nyarko E."/>
            <person name="Jarju S."/>
            <person name="Secka A."/>
            <person name="Antonio M."/>
            <person name="Oren A."/>
            <person name="Chaudhuri R.R."/>
            <person name="La Ragione R."/>
            <person name="Hildebrand F."/>
            <person name="Pallen M.J."/>
        </authorList>
    </citation>
    <scope>NUCLEOTIDE SEQUENCE</scope>
    <source>
        <strain evidence="2">CHK190-19873</strain>
    </source>
</reference>
<name>A0A9D1EVZ1_9FIRM</name>
<evidence type="ECO:0000256" key="1">
    <source>
        <dbReference type="SAM" id="MobiDB-lite"/>
    </source>
</evidence>
<dbReference type="Proteomes" id="UP000823935">
    <property type="component" value="Unassembled WGS sequence"/>
</dbReference>
<evidence type="ECO:0000313" key="3">
    <source>
        <dbReference type="Proteomes" id="UP000823935"/>
    </source>
</evidence>
<accession>A0A9D1EVZ1</accession>
<gene>
    <name evidence="2" type="ORF">IAB44_16990</name>
</gene>
<dbReference type="AlphaFoldDB" id="A0A9D1EVZ1"/>
<organism evidence="2 3">
    <name type="scientific">Candidatus Limivivens intestinipullorum</name>
    <dbReference type="NCBI Taxonomy" id="2840858"/>
    <lineage>
        <taxon>Bacteria</taxon>
        <taxon>Bacillati</taxon>
        <taxon>Bacillota</taxon>
        <taxon>Clostridia</taxon>
        <taxon>Lachnospirales</taxon>
        <taxon>Lachnospiraceae</taxon>
        <taxon>Lachnospiraceae incertae sedis</taxon>
        <taxon>Candidatus Limivivens</taxon>
    </lineage>
</organism>
<feature type="compositionally biased region" description="Polar residues" evidence="1">
    <location>
        <begin position="69"/>
        <end position="78"/>
    </location>
</feature>
<proteinExistence type="predicted"/>
<evidence type="ECO:0000313" key="2">
    <source>
        <dbReference type="EMBL" id="HIS33219.1"/>
    </source>
</evidence>
<comment type="caution">
    <text evidence="2">The sequence shown here is derived from an EMBL/GenBank/DDBJ whole genome shotgun (WGS) entry which is preliminary data.</text>
</comment>
<protein>
    <submittedName>
        <fullName evidence="2">Uncharacterized protein</fullName>
    </submittedName>
</protein>
<reference evidence="2" key="1">
    <citation type="submission" date="2020-10" db="EMBL/GenBank/DDBJ databases">
        <authorList>
            <person name="Gilroy R."/>
        </authorList>
    </citation>
    <scope>NUCLEOTIDE SEQUENCE</scope>
    <source>
        <strain evidence="2">CHK190-19873</strain>
    </source>
</reference>
<sequence>MKNKKMAETILAVAIPALIFILLAVIALAAWQPHNGTGIPVTPTAETVRETEETQGSRPEVNPVLVIETQGQESETGE</sequence>
<feature type="region of interest" description="Disordered" evidence="1">
    <location>
        <begin position="36"/>
        <end position="78"/>
    </location>
</feature>
<dbReference type="EMBL" id="DVIQ01000114">
    <property type="protein sequence ID" value="HIS33219.1"/>
    <property type="molecule type" value="Genomic_DNA"/>
</dbReference>